<dbReference type="HOGENOM" id="CLU_2307603_0_0_1"/>
<evidence type="ECO:0000313" key="2">
    <source>
        <dbReference type="Proteomes" id="UP000053617"/>
    </source>
</evidence>
<proteinExistence type="predicted"/>
<gene>
    <name evidence="1" type="ORF">Z518_06144</name>
</gene>
<dbReference type="EMBL" id="KN847478">
    <property type="protein sequence ID" value="KIX05272.1"/>
    <property type="molecule type" value="Genomic_DNA"/>
</dbReference>
<accession>A0A0D2FT30</accession>
<organism evidence="1 2">
    <name type="scientific">Rhinocladiella mackenziei CBS 650.93</name>
    <dbReference type="NCBI Taxonomy" id="1442369"/>
    <lineage>
        <taxon>Eukaryota</taxon>
        <taxon>Fungi</taxon>
        <taxon>Dikarya</taxon>
        <taxon>Ascomycota</taxon>
        <taxon>Pezizomycotina</taxon>
        <taxon>Eurotiomycetes</taxon>
        <taxon>Chaetothyriomycetidae</taxon>
        <taxon>Chaetothyriales</taxon>
        <taxon>Herpotrichiellaceae</taxon>
        <taxon>Rhinocladiella</taxon>
    </lineage>
</organism>
<dbReference type="GeneID" id="25294215"/>
<dbReference type="VEuPathDB" id="FungiDB:Z518_06144"/>
<protein>
    <submittedName>
        <fullName evidence="1">Uncharacterized protein</fullName>
    </submittedName>
</protein>
<name>A0A0D2FT30_9EURO</name>
<keyword evidence="2" id="KW-1185">Reference proteome</keyword>
<dbReference type="AlphaFoldDB" id="A0A0D2FT30"/>
<dbReference type="Proteomes" id="UP000053617">
    <property type="component" value="Unassembled WGS sequence"/>
</dbReference>
<dbReference type="RefSeq" id="XP_013272408.1">
    <property type="nucleotide sequence ID" value="XM_013416954.1"/>
</dbReference>
<evidence type="ECO:0000313" key="1">
    <source>
        <dbReference type="EMBL" id="KIX05272.1"/>
    </source>
</evidence>
<sequence length="100" mass="11331">MSGSRKPIVRPKPGHLRTVIRESWIKACQQVSDDEDFIRRILQQNGIQVDPPIERALFKPCADLQVGSILPKDFCELAKAWLELGGLKKLYPFLDFLGAI</sequence>
<reference evidence="1 2" key="1">
    <citation type="submission" date="2015-01" db="EMBL/GenBank/DDBJ databases">
        <title>The Genome Sequence of Rhinocladiella mackenzie CBS 650.93.</title>
        <authorList>
            <consortium name="The Broad Institute Genomics Platform"/>
            <person name="Cuomo C."/>
            <person name="de Hoog S."/>
            <person name="Gorbushina A."/>
            <person name="Stielow B."/>
            <person name="Teixiera M."/>
            <person name="Abouelleil A."/>
            <person name="Chapman S.B."/>
            <person name="Priest M."/>
            <person name="Young S.K."/>
            <person name="Wortman J."/>
            <person name="Nusbaum C."/>
            <person name="Birren B."/>
        </authorList>
    </citation>
    <scope>NUCLEOTIDE SEQUENCE [LARGE SCALE GENOMIC DNA]</scope>
    <source>
        <strain evidence="1 2">CBS 650.93</strain>
    </source>
</reference>